<evidence type="ECO:0000259" key="2">
    <source>
        <dbReference type="Pfam" id="PF01575"/>
    </source>
</evidence>
<dbReference type="InterPro" id="IPR002539">
    <property type="entry name" value="MaoC-like_dom"/>
</dbReference>
<dbReference type="AlphaFoldDB" id="A0A7Y2LZS9"/>
<feature type="domain" description="MaoC-like" evidence="2">
    <location>
        <begin position="47"/>
        <end position="111"/>
    </location>
</feature>
<protein>
    <submittedName>
        <fullName evidence="3">MaoC family dehydratase</fullName>
    </submittedName>
</protein>
<accession>A0A7Y2LZS9</accession>
<dbReference type="RefSeq" id="WP_167038185.1">
    <property type="nucleotide sequence ID" value="NZ_BAAANA010000001.1"/>
</dbReference>
<gene>
    <name evidence="3" type="ORF">HLA99_08450</name>
</gene>
<sequence>MGDVKTLEAGAEIAGARKVATAQRIFWYGSGFMTANAGERREVITNIHTDDEFAREQGFSAAIADGMMSANWISSMLITTFGADAIARGHLRTKFIRPIYVDEGITPRARVISVTRQPDGSDRFELEVWADDDEGVKRTVGDYAVTVDR</sequence>
<reference evidence="3 4" key="1">
    <citation type="submission" date="2020-05" db="EMBL/GenBank/DDBJ databases">
        <title>MicrobeNet Type strains.</title>
        <authorList>
            <person name="Nicholson A.C."/>
        </authorList>
    </citation>
    <scope>NUCLEOTIDE SEQUENCE [LARGE SCALE GENOMIC DNA]</scope>
    <source>
        <strain evidence="3 4">JCM 14282</strain>
    </source>
</reference>
<comment type="caution">
    <text evidence="3">The sequence shown here is derived from an EMBL/GenBank/DDBJ whole genome shotgun (WGS) entry which is preliminary data.</text>
</comment>
<comment type="similarity">
    <text evidence="1">Belongs to the enoyl-CoA hydratase/isomerase family.</text>
</comment>
<evidence type="ECO:0000313" key="3">
    <source>
        <dbReference type="EMBL" id="NNH03876.1"/>
    </source>
</evidence>
<dbReference type="CDD" id="cd03441">
    <property type="entry name" value="R_hydratase_like"/>
    <property type="match status" value="1"/>
</dbReference>
<keyword evidence="4" id="KW-1185">Reference proteome</keyword>
<dbReference type="Pfam" id="PF01575">
    <property type="entry name" value="MaoC_dehydratas"/>
    <property type="match status" value="1"/>
</dbReference>
<proteinExistence type="inferred from homology"/>
<dbReference type="EMBL" id="JABEMB010000009">
    <property type="protein sequence ID" value="NNH03876.1"/>
    <property type="molecule type" value="Genomic_DNA"/>
</dbReference>
<evidence type="ECO:0000256" key="1">
    <source>
        <dbReference type="ARBA" id="ARBA00005254"/>
    </source>
</evidence>
<organism evidence="3 4">
    <name type="scientific">Microbacterium ulmi</name>
    <dbReference type="NCBI Taxonomy" id="179095"/>
    <lineage>
        <taxon>Bacteria</taxon>
        <taxon>Bacillati</taxon>
        <taxon>Actinomycetota</taxon>
        <taxon>Actinomycetes</taxon>
        <taxon>Micrococcales</taxon>
        <taxon>Microbacteriaceae</taxon>
        <taxon>Microbacterium</taxon>
    </lineage>
</organism>
<dbReference type="Gene3D" id="3.10.129.10">
    <property type="entry name" value="Hotdog Thioesterase"/>
    <property type="match status" value="1"/>
</dbReference>
<dbReference type="Proteomes" id="UP000543598">
    <property type="component" value="Unassembled WGS sequence"/>
</dbReference>
<name>A0A7Y2LZS9_9MICO</name>
<evidence type="ECO:0000313" key="4">
    <source>
        <dbReference type="Proteomes" id="UP000543598"/>
    </source>
</evidence>
<dbReference type="InterPro" id="IPR029069">
    <property type="entry name" value="HotDog_dom_sf"/>
</dbReference>
<dbReference type="SUPFAM" id="SSF54637">
    <property type="entry name" value="Thioesterase/thiol ester dehydrase-isomerase"/>
    <property type="match status" value="1"/>
</dbReference>